<dbReference type="InterPro" id="IPR031961">
    <property type="entry name" value="DUF4780"/>
</dbReference>
<reference evidence="2 3" key="1">
    <citation type="submission" date="2015-09" db="EMBL/GenBank/DDBJ databases">
        <title>Trachymyrmex cornetzi WGS genome.</title>
        <authorList>
            <person name="Nygaard S."/>
            <person name="Hu H."/>
            <person name="Boomsma J."/>
            <person name="Zhang G."/>
        </authorList>
    </citation>
    <scope>NUCLEOTIDE SEQUENCE [LARGE SCALE GENOMIC DNA]</scope>
    <source>
        <strain evidence="2">Tcor2-1</strain>
        <tissue evidence="2">Whole body</tissue>
    </source>
</reference>
<name>A0A151IRH1_9HYME</name>
<feature type="domain" description="DUF4780" evidence="1">
    <location>
        <begin position="25"/>
        <end position="115"/>
    </location>
</feature>
<dbReference type="STRING" id="471704.A0A151IRH1"/>
<dbReference type="Proteomes" id="UP000078492">
    <property type="component" value="Unassembled WGS sequence"/>
</dbReference>
<protein>
    <recommendedName>
        <fullName evidence="1">DUF4780 domain-containing protein</fullName>
    </recommendedName>
</protein>
<dbReference type="EMBL" id="KQ981126">
    <property type="protein sequence ID" value="KYN09302.1"/>
    <property type="molecule type" value="Genomic_DNA"/>
</dbReference>
<evidence type="ECO:0000313" key="2">
    <source>
        <dbReference type="EMBL" id="KYN09302.1"/>
    </source>
</evidence>
<sequence length="131" mass="14609">MNEIRKLITRRILELLKDSTEFNIGGYTLHVLSTGELPKRYRVVVHVEEPDLAAEEAMKLLDRQNAGLGAREWVVVNGNESRDAKNAHFAALIGDVSLETLQICGFKPFCGLGRATKLLYTEHKAGTTTRT</sequence>
<dbReference type="Pfam" id="PF16012">
    <property type="entry name" value="DUF4780"/>
    <property type="match status" value="1"/>
</dbReference>
<evidence type="ECO:0000259" key="1">
    <source>
        <dbReference type="Pfam" id="PF16012"/>
    </source>
</evidence>
<accession>A0A151IRH1</accession>
<organism evidence="2 3">
    <name type="scientific">Trachymyrmex cornetzi</name>
    <dbReference type="NCBI Taxonomy" id="471704"/>
    <lineage>
        <taxon>Eukaryota</taxon>
        <taxon>Metazoa</taxon>
        <taxon>Ecdysozoa</taxon>
        <taxon>Arthropoda</taxon>
        <taxon>Hexapoda</taxon>
        <taxon>Insecta</taxon>
        <taxon>Pterygota</taxon>
        <taxon>Neoptera</taxon>
        <taxon>Endopterygota</taxon>
        <taxon>Hymenoptera</taxon>
        <taxon>Apocrita</taxon>
        <taxon>Aculeata</taxon>
        <taxon>Formicoidea</taxon>
        <taxon>Formicidae</taxon>
        <taxon>Myrmicinae</taxon>
        <taxon>Trachymyrmex</taxon>
    </lineage>
</organism>
<dbReference type="AlphaFoldDB" id="A0A151IRH1"/>
<keyword evidence="3" id="KW-1185">Reference proteome</keyword>
<evidence type="ECO:0000313" key="3">
    <source>
        <dbReference type="Proteomes" id="UP000078492"/>
    </source>
</evidence>
<gene>
    <name evidence="2" type="ORF">ALC57_18572</name>
</gene>
<proteinExistence type="predicted"/>